<keyword evidence="9" id="KW-1185">Reference proteome</keyword>
<dbReference type="AlphaFoldDB" id="A0A5C5YMH7"/>
<dbReference type="Gene3D" id="1.10.3330.10">
    <property type="entry name" value="Oxo-4-hydroxy-4-carboxy-5-ureidoimidazoline decarboxylase"/>
    <property type="match status" value="1"/>
</dbReference>
<keyword evidence="5" id="KW-0210">Decarboxylase</keyword>
<evidence type="ECO:0000256" key="1">
    <source>
        <dbReference type="ARBA" id="ARBA00001163"/>
    </source>
</evidence>
<dbReference type="Pfam" id="PF09349">
    <property type="entry name" value="OHCU_decarbox"/>
    <property type="match status" value="1"/>
</dbReference>
<reference evidence="8 9" key="1">
    <citation type="submission" date="2019-02" db="EMBL/GenBank/DDBJ databases">
        <title>Deep-cultivation of Planctomycetes and their phenomic and genomic characterization uncovers novel biology.</title>
        <authorList>
            <person name="Wiegand S."/>
            <person name="Jogler M."/>
            <person name="Boedeker C."/>
            <person name="Pinto D."/>
            <person name="Vollmers J."/>
            <person name="Rivas-Marin E."/>
            <person name="Kohn T."/>
            <person name="Peeters S.H."/>
            <person name="Heuer A."/>
            <person name="Rast P."/>
            <person name="Oberbeckmann S."/>
            <person name="Bunk B."/>
            <person name="Jeske O."/>
            <person name="Meyerdierks A."/>
            <person name="Storesund J.E."/>
            <person name="Kallscheuer N."/>
            <person name="Luecker S."/>
            <person name="Lage O.M."/>
            <person name="Pohl T."/>
            <person name="Merkel B.J."/>
            <person name="Hornburger P."/>
            <person name="Mueller R.-W."/>
            <person name="Bruemmer F."/>
            <person name="Labrenz M."/>
            <person name="Spormann A.M."/>
            <person name="Op Den Camp H."/>
            <person name="Overmann J."/>
            <person name="Amann R."/>
            <person name="Jetten M.S.M."/>
            <person name="Mascher T."/>
            <person name="Medema M.H."/>
            <person name="Devos D.P."/>
            <person name="Kaster A.-K."/>
            <person name="Ovreas L."/>
            <person name="Rohde M."/>
            <person name="Galperin M.Y."/>
            <person name="Jogler C."/>
        </authorList>
    </citation>
    <scope>NUCLEOTIDE SEQUENCE [LARGE SCALE GENOMIC DNA]</scope>
    <source>
        <strain evidence="8 9">Pla123a</strain>
    </source>
</reference>
<dbReference type="RefSeq" id="WP_197527967.1">
    <property type="nucleotide sequence ID" value="NZ_SJPO01000006.1"/>
</dbReference>
<dbReference type="SUPFAM" id="SSF158694">
    <property type="entry name" value="UraD-Like"/>
    <property type="match status" value="1"/>
</dbReference>
<feature type="domain" description="Oxo-4-hydroxy-4-carboxy-5-ureidoimidazoline decarboxylase" evidence="7">
    <location>
        <begin position="10"/>
        <end position="166"/>
    </location>
</feature>
<accession>A0A5C5YMH7</accession>
<evidence type="ECO:0000313" key="8">
    <source>
        <dbReference type="EMBL" id="TWT76112.1"/>
    </source>
</evidence>
<dbReference type="PANTHER" id="PTHR43466:SF1">
    <property type="entry name" value="2-OXO-4-HYDROXY-4-CARBOXY-5-UREIDOIMIDAZOLINE DECARBOXYLASE-RELATED"/>
    <property type="match status" value="1"/>
</dbReference>
<evidence type="ECO:0000256" key="6">
    <source>
        <dbReference type="ARBA" id="ARBA00023239"/>
    </source>
</evidence>
<dbReference type="InterPro" id="IPR017595">
    <property type="entry name" value="OHCU_decarboxylase-2"/>
</dbReference>
<sequence>MTSAVIAWLNSLTDKQAQATFKACCGSTYWARKMSAARPFPDVTAAEHAARLAFNAMPNSAWIEAFESHPRIGDIDSLRMKYAGNQQWSASEQAGAGGADEETIKRLAEGNDDYHSTFGATFIVCATGKSAAEMLEILEERLQNAPADEFEVACGEQRKITALRLDKLTPPDQQPKPEPPT</sequence>
<proteinExistence type="predicted"/>
<dbReference type="GO" id="GO:0019628">
    <property type="term" value="P:urate catabolic process"/>
    <property type="evidence" value="ECO:0007669"/>
    <property type="project" value="TreeGrafter"/>
</dbReference>
<evidence type="ECO:0000313" key="9">
    <source>
        <dbReference type="Proteomes" id="UP000318478"/>
    </source>
</evidence>
<name>A0A5C5YMH7_9BACT</name>
<dbReference type="EC" id="4.1.1.97" evidence="3"/>
<evidence type="ECO:0000256" key="3">
    <source>
        <dbReference type="ARBA" id="ARBA00012257"/>
    </source>
</evidence>
<evidence type="ECO:0000256" key="2">
    <source>
        <dbReference type="ARBA" id="ARBA00004754"/>
    </source>
</evidence>
<dbReference type="PANTHER" id="PTHR43466">
    <property type="entry name" value="2-OXO-4-HYDROXY-4-CARBOXY-5-UREIDOIMIDAZOLINE DECARBOXYLASE-RELATED"/>
    <property type="match status" value="1"/>
</dbReference>
<evidence type="ECO:0000256" key="5">
    <source>
        <dbReference type="ARBA" id="ARBA00022793"/>
    </source>
</evidence>
<dbReference type="InterPro" id="IPR036778">
    <property type="entry name" value="OHCU_decarboxylase_sf"/>
</dbReference>
<comment type="catalytic activity">
    <reaction evidence="1">
        <text>5-hydroxy-2-oxo-4-ureido-2,5-dihydro-1H-imidazole-5-carboxylate + H(+) = (S)-allantoin + CO2</text>
        <dbReference type="Rhea" id="RHEA:26301"/>
        <dbReference type="ChEBI" id="CHEBI:15378"/>
        <dbReference type="ChEBI" id="CHEBI:15678"/>
        <dbReference type="ChEBI" id="CHEBI:16526"/>
        <dbReference type="ChEBI" id="CHEBI:58639"/>
        <dbReference type="EC" id="4.1.1.97"/>
    </reaction>
</comment>
<dbReference type="GO" id="GO:0006144">
    <property type="term" value="P:purine nucleobase metabolic process"/>
    <property type="evidence" value="ECO:0007669"/>
    <property type="project" value="UniProtKB-KW"/>
</dbReference>
<dbReference type="EMBL" id="SJPO01000006">
    <property type="protein sequence ID" value="TWT76112.1"/>
    <property type="molecule type" value="Genomic_DNA"/>
</dbReference>
<dbReference type="NCBIfam" id="TIGR03180">
    <property type="entry name" value="UraD_2"/>
    <property type="match status" value="1"/>
</dbReference>
<evidence type="ECO:0000259" key="7">
    <source>
        <dbReference type="Pfam" id="PF09349"/>
    </source>
</evidence>
<protein>
    <recommendedName>
        <fullName evidence="3">2-oxo-4-hydroxy-4-carboxy-5-ureidoimidazoline decarboxylase</fullName>
        <ecNumber evidence="3">4.1.1.97</ecNumber>
    </recommendedName>
</protein>
<comment type="pathway">
    <text evidence="2">Purine metabolism; urate degradation; (S)-allantoin from urate: step 3/3.</text>
</comment>
<dbReference type="InterPro" id="IPR018020">
    <property type="entry name" value="OHCU_decarboxylase"/>
</dbReference>
<dbReference type="NCBIfam" id="NF010372">
    <property type="entry name" value="PRK13798.1"/>
    <property type="match status" value="1"/>
</dbReference>
<comment type="caution">
    <text evidence="8">The sequence shown here is derived from an EMBL/GenBank/DDBJ whole genome shotgun (WGS) entry which is preliminary data.</text>
</comment>
<keyword evidence="4" id="KW-0659">Purine metabolism</keyword>
<dbReference type="GO" id="GO:0051997">
    <property type="term" value="F:2-oxo-4-hydroxy-4-carboxy-5-ureidoimidazoline decarboxylase activity"/>
    <property type="evidence" value="ECO:0007669"/>
    <property type="project" value="UniProtKB-EC"/>
</dbReference>
<gene>
    <name evidence="8" type="primary">pucL</name>
    <name evidence="8" type="ORF">Pla123a_29010</name>
</gene>
<evidence type="ECO:0000256" key="4">
    <source>
        <dbReference type="ARBA" id="ARBA00022631"/>
    </source>
</evidence>
<organism evidence="8 9">
    <name type="scientific">Posidoniimonas polymericola</name>
    <dbReference type="NCBI Taxonomy" id="2528002"/>
    <lineage>
        <taxon>Bacteria</taxon>
        <taxon>Pseudomonadati</taxon>
        <taxon>Planctomycetota</taxon>
        <taxon>Planctomycetia</taxon>
        <taxon>Pirellulales</taxon>
        <taxon>Lacipirellulaceae</taxon>
        <taxon>Posidoniimonas</taxon>
    </lineage>
</organism>
<keyword evidence="6" id="KW-0456">Lyase</keyword>
<dbReference type="Proteomes" id="UP000318478">
    <property type="component" value="Unassembled WGS sequence"/>
</dbReference>